<dbReference type="InterPro" id="IPR017938">
    <property type="entry name" value="Riboflavin_synthase-like_b-brl"/>
</dbReference>
<reference evidence="3 4" key="1">
    <citation type="journal article" date="2017" name="Front. Microbiol.">
        <title>Phaeobacter piscinae sp. nov., a species of the Roseobacter group and potential aquaculture probiont.</title>
        <authorList>
            <person name="Sonnenschein E.C."/>
            <person name="Phippen C.B.W."/>
            <person name="Nielsen K.F."/>
            <person name="Mateiu R.V."/>
            <person name="Melchiorsen J."/>
            <person name="Gram L."/>
            <person name="Overmann J."/>
            <person name="Freese H.M."/>
        </authorList>
    </citation>
    <scope>NUCLEOTIDE SEQUENCE [LARGE SCALE GENOMIC DNA]</scope>
    <source>
        <strain evidence="3 4">P13</strain>
    </source>
</reference>
<evidence type="ECO:0000256" key="1">
    <source>
        <dbReference type="ARBA" id="ARBA00035644"/>
    </source>
</evidence>
<comment type="similarity">
    <text evidence="1">Belongs to the SIP oxidoreductase family.</text>
</comment>
<accession>A0AAN1LB69</accession>
<dbReference type="InterPro" id="IPR039374">
    <property type="entry name" value="SIP_fam"/>
</dbReference>
<proteinExistence type="inferred from homology"/>
<dbReference type="SUPFAM" id="SSF63380">
    <property type="entry name" value="Riboflavin synthase domain-like"/>
    <property type="match status" value="1"/>
</dbReference>
<dbReference type="GO" id="GO:0016491">
    <property type="term" value="F:oxidoreductase activity"/>
    <property type="evidence" value="ECO:0007669"/>
    <property type="project" value="InterPro"/>
</dbReference>
<feature type="domain" description="FAD-binding FR-type" evidence="2">
    <location>
        <begin position="111"/>
        <end position="236"/>
    </location>
</feature>
<name>A0AAN1LB69_9RHOB</name>
<dbReference type="Pfam" id="PF08021">
    <property type="entry name" value="FAD_binding_9"/>
    <property type="match status" value="1"/>
</dbReference>
<dbReference type="PROSITE" id="PS51384">
    <property type="entry name" value="FAD_FR"/>
    <property type="match status" value="1"/>
</dbReference>
<dbReference type="Gene3D" id="2.40.30.10">
    <property type="entry name" value="Translation factors"/>
    <property type="match status" value="1"/>
</dbReference>
<organism evidence="3 4">
    <name type="scientific">Phaeobacter piscinae</name>
    <dbReference type="NCBI Taxonomy" id="1580596"/>
    <lineage>
        <taxon>Bacteria</taxon>
        <taxon>Pseudomonadati</taxon>
        <taxon>Pseudomonadota</taxon>
        <taxon>Alphaproteobacteria</taxon>
        <taxon>Rhodobacterales</taxon>
        <taxon>Roseobacteraceae</taxon>
        <taxon>Phaeobacter</taxon>
    </lineage>
</organism>
<dbReference type="Pfam" id="PF04954">
    <property type="entry name" value="SIP"/>
    <property type="match status" value="1"/>
</dbReference>
<protein>
    <submittedName>
        <fullName evidence="3">Siderophore interacting protein</fullName>
    </submittedName>
</protein>
<evidence type="ECO:0000313" key="4">
    <source>
        <dbReference type="Proteomes" id="UP000218606"/>
    </source>
</evidence>
<dbReference type="Proteomes" id="UP000218606">
    <property type="component" value="Chromosome"/>
</dbReference>
<dbReference type="EMBL" id="CP010767">
    <property type="protein sequence ID" value="ATG44220.1"/>
    <property type="molecule type" value="Genomic_DNA"/>
</dbReference>
<gene>
    <name evidence="3" type="ORF">PhaeoP13_02299</name>
</gene>
<dbReference type="RefSeq" id="WP_096871992.1">
    <property type="nucleotide sequence ID" value="NZ_CP010656.1"/>
</dbReference>
<dbReference type="InterPro" id="IPR013113">
    <property type="entry name" value="SIP_FAD-bd"/>
</dbReference>
<dbReference type="PANTHER" id="PTHR30157">
    <property type="entry name" value="FERRIC REDUCTASE, NADPH-DEPENDENT"/>
    <property type="match status" value="1"/>
</dbReference>
<dbReference type="InterPro" id="IPR017927">
    <property type="entry name" value="FAD-bd_FR_type"/>
</dbReference>
<dbReference type="CDD" id="cd06193">
    <property type="entry name" value="siderophore_interacting"/>
    <property type="match status" value="1"/>
</dbReference>
<dbReference type="InterPro" id="IPR007037">
    <property type="entry name" value="SIP_rossman_dom"/>
</dbReference>
<dbReference type="AlphaFoldDB" id="A0AAN1LB69"/>
<dbReference type="InterPro" id="IPR039261">
    <property type="entry name" value="FNR_nucleotide-bd"/>
</dbReference>
<evidence type="ECO:0000259" key="2">
    <source>
        <dbReference type="PROSITE" id="PS51384"/>
    </source>
</evidence>
<sequence length="352" mass="39465">MTYQVPHELTDHATICGLNMNFLRESFEERAKKPHHKVTHTPEHGLSVRMKSGYMYLKEQKDAIVLTAASDRPDKLFKLKGTIGKILKELQPDTFQELQWANASDVGAMPPNLQLTRVLSVEPLGTAFVRVRLQVPNLSFIDDTSIHFGIALPPETGNAPEWPYVNENGNAVWPKGDKAFHRPVYTSRTLYPEAGEMDFDVFLHESGRISKWIKQLQPGDRMAMIGRGSNGGGLLDNNKVLMFGDETAFPAIAHILDKLPAGAEGTVTLEAENGADCGYPIVAPEGISINWITRGKDKHLSEFAKEQCSAAPDHFLWFAAERQDAMRMREFFRAQGKDPQDAYVRAYWNRNG</sequence>
<dbReference type="Gene3D" id="3.40.50.80">
    <property type="entry name" value="Nucleotide-binding domain of ferredoxin-NADP reductase (FNR) module"/>
    <property type="match status" value="1"/>
</dbReference>
<dbReference type="PANTHER" id="PTHR30157:SF0">
    <property type="entry name" value="NADPH-DEPENDENT FERRIC-CHELATE REDUCTASE"/>
    <property type="match status" value="1"/>
</dbReference>
<evidence type="ECO:0000313" key="3">
    <source>
        <dbReference type="EMBL" id="ATG44220.1"/>
    </source>
</evidence>